<evidence type="ECO:0008006" key="3">
    <source>
        <dbReference type="Google" id="ProtNLM"/>
    </source>
</evidence>
<dbReference type="Proteomes" id="UP000028123">
    <property type="component" value="Unassembled WGS sequence"/>
</dbReference>
<comment type="caution">
    <text evidence="1">The sequence shown here is derived from an EMBL/GenBank/DDBJ whole genome shotgun (WGS) entry which is preliminary data.</text>
</comment>
<dbReference type="OrthoDB" id="9790035at2"/>
<dbReference type="Gene3D" id="3.50.50.60">
    <property type="entry name" value="FAD/NAD(P)-binding domain"/>
    <property type="match status" value="1"/>
</dbReference>
<protein>
    <recommendedName>
        <fullName evidence="3">FAD dependent oxidoreductase</fullName>
    </recommendedName>
</protein>
<name>A0A081P8H4_9BACL</name>
<dbReference type="EMBL" id="JNVM01000004">
    <property type="protein sequence ID" value="KEQ26997.1"/>
    <property type="molecule type" value="Genomic_DNA"/>
</dbReference>
<dbReference type="InterPro" id="IPR036188">
    <property type="entry name" value="FAD/NAD-bd_sf"/>
</dbReference>
<evidence type="ECO:0000313" key="2">
    <source>
        <dbReference type="Proteomes" id="UP000028123"/>
    </source>
</evidence>
<evidence type="ECO:0000313" key="1">
    <source>
        <dbReference type="EMBL" id="KEQ26997.1"/>
    </source>
</evidence>
<keyword evidence="2" id="KW-1185">Reference proteome</keyword>
<reference evidence="1 2" key="1">
    <citation type="submission" date="2014-06" db="EMBL/GenBank/DDBJ databases">
        <title>Draft genome sequence of Paenibacillus sp. MSt1.</title>
        <authorList>
            <person name="Aw Y.K."/>
            <person name="Ong K.S."/>
            <person name="Gan H.M."/>
            <person name="Lee S.M."/>
        </authorList>
    </citation>
    <scope>NUCLEOTIDE SEQUENCE [LARGE SCALE GENOMIC DNA]</scope>
    <source>
        <strain evidence="1 2">MSt1</strain>
    </source>
</reference>
<dbReference type="PANTHER" id="PTHR43422:SF3">
    <property type="entry name" value="THIAMINE THIAZOLE SYNTHASE"/>
    <property type="match status" value="1"/>
</dbReference>
<dbReference type="RefSeq" id="WP_036676714.1">
    <property type="nucleotide sequence ID" value="NZ_JNVM01000004.1"/>
</dbReference>
<proteinExistence type="predicted"/>
<organism evidence="1 2">
    <name type="scientific">Paenibacillus tyrfis</name>
    <dbReference type="NCBI Taxonomy" id="1501230"/>
    <lineage>
        <taxon>Bacteria</taxon>
        <taxon>Bacillati</taxon>
        <taxon>Bacillota</taxon>
        <taxon>Bacilli</taxon>
        <taxon>Bacillales</taxon>
        <taxon>Paenibacillaceae</taxon>
        <taxon>Paenibacillus</taxon>
    </lineage>
</organism>
<accession>A0A081P8H4</accession>
<dbReference type="eggNOG" id="COG0654">
    <property type="taxonomic scope" value="Bacteria"/>
</dbReference>
<dbReference type="PANTHER" id="PTHR43422">
    <property type="entry name" value="THIAMINE THIAZOLE SYNTHASE"/>
    <property type="match status" value="1"/>
</dbReference>
<gene>
    <name evidence="1" type="ORF">ET33_24165</name>
</gene>
<dbReference type="AlphaFoldDB" id="A0A081P8H4"/>
<dbReference type="SUPFAM" id="SSF51905">
    <property type="entry name" value="FAD/NAD(P)-binding domain"/>
    <property type="match status" value="1"/>
</dbReference>
<sequence>MNNDPNWGRALVIGGSMAGMLAARVLAEYYDEVLVVDKDDFPGTPGNRPGTPQAYHPHRLLPRGKLILESLFPGWLDDLLAQGAFPKEGKRIRSVSVYGTLEVIDRKDAGASRALLEWVIRRRLQALPNVRFANGCEATGLQMALDGATVTGVTVRERGKTVQSTTLEADLVLDASGRSSKLVKWLQALGYHVPEPERLKASLGYSTRYYRIPPHIAEQWSVVVTEGVPAKGVGTAVFGPVEQDTAEVVLYYAGGQRYPTTDAGLYEQELAALLDPSIAGLLQACEPLGPPRGYRVPECFRQRFERMERWPSGLLVMGDALCNFDPIYGQGITVAAIEAELLAAQLRERRTRPKPFFEREALRRMQEAIDPAWWLTAVADLCWPGVEYTGSHSREGIAFAQKYFELYRKQAVGKPDMELFGKYMMMNGLLLSPRELLNAEAVRAVLNADGSGEGERLLAEFAMEDRDHQLEQFLERTIPAGSYK</sequence>